<keyword evidence="2" id="KW-1185">Reference proteome</keyword>
<dbReference type="Proteomes" id="UP000077519">
    <property type="component" value="Unassembled WGS sequence"/>
</dbReference>
<proteinExistence type="predicted"/>
<accession>A0A177YFB9</accession>
<dbReference type="EMBL" id="LVHI01000013">
    <property type="protein sequence ID" value="OAK54000.1"/>
    <property type="molecule type" value="Genomic_DNA"/>
</dbReference>
<organism evidence="1 2">
    <name type="scientific">Rhodococcoides kyotonense</name>
    <dbReference type="NCBI Taxonomy" id="398843"/>
    <lineage>
        <taxon>Bacteria</taxon>
        <taxon>Bacillati</taxon>
        <taxon>Actinomycetota</taxon>
        <taxon>Actinomycetes</taxon>
        <taxon>Mycobacteriales</taxon>
        <taxon>Nocardiaceae</taxon>
        <taxon>Rhodococcoides</taxon>
    </lineage>
</organism>
<name>A0A177YFB9_9NOCA</name>
<gene>
    <name evidence="1" type="ORF">A3K89_21065</name>
</gene>
<evidence type="ECO:0000313" key="1">
    <source>
        <dbReference type="EMBL" id="OAK54000.1"/>
    </source>
</evidence>
<dbReference type="RefSeq" id="WP_068426328.1">
    <property type="nucleotide sequence ID" value="NZ_LVHI01000013.1"/>
</dbReference>
<reference evidence="1 2" key="1">
    <citation type="submission" date="2016-03" db="EMBL/GenBank/DDBJ databases">
        <title>Genome sequence of Rhodococcus kyotonensis KB10.</title>
        <authorList>
            <person name="Jeong H."/>
            <person name="Hong C.E."/>
            <person name="Jo S.H."/>
            <person name="Park J.M."/>
        </authorList>
    </citation>
    <scope>NUCLEOTIDE SEQUENCE [LARGE SCALE GENOMIC DNA]</scope>
    <source>
        <strain evidence="1 2">KB10</strain>
    </source>
</reference>
<protein>
    <submittedName>
        <fullName evidence="1">Uncharacterized protein</fullName>
    </submittedName>
</protein>
<dbReference type="AlphaFoldDB" id="A0A177YFB9"/>
<comment type="caution">
    <text evidence="1">The sequence shown here is derived from an EMBL/GenBank/DDBJ whole genome shotgun (WGS) entry which is preliminary data.</text>
</comment>
<evidence type="ECO:0000313" key="2">
    <source>
        <dbReference type="Proteomes" id="UP000077519"/>
    </source>
</evidence>
<sequence>MTLRTITIEVDIPGTPAKAPMLDGATDHDDRYADLANAVWMLLQAGSFSFLVKPDTKADADHLNKRWSNYNAGESGMWHF</sequence>